<accession>A0A250XIG0</accession>
<dbReference type="PANTHER" id="PTHR18934:SF136">
    <property type="entry name" value="ATP-DEPENDENT RNA HELICASE DHX35-RELATED"/>
    <property type="match status" value="1"/>
</dbReference>
<dbReference type="PANTHER" id="PTHR18934">
    <property type="entry name" value="ATP-DEPENDENT RNA HELICASE"/>
    <property type="match status" value="1"/>
</dbReference>
<dbReference type="GO" id="GO:0005524">
    <property type="term" value="F:ATP binding"/>
    <property type="evidence" value="ECO:0007669"/>
    <property type="project" value="UniProtKB-KW"/>
</dbReference>
<protein>
    <recommendedName>
        <fullName evidence="2">RNA helicase</fullName>
        <ecNumber evidence="2">3.6.4.13</ecNumber>
    </recommendedName>
</protein>
<dbReference type="InterPro" id="IPR027417">
    <property type="entry name" value="P-loop_NTPase"/>
</dbReference>
<dbReference type="Gene3D" id="1.20.120.1080">
    <property type="match status" value="1"/>
</dbReference>
<sequence>MLRPGSKDGTAFGFRFDQKRSELSERADDVNSLLPPSRQAPSRSGDTLPVASYRHQILYLVEHHPTLILLGETGSGKTTQVPQYLLEAGWAARGYMIACTQPRRAAAASVAARVAEELGSTLGNDVGYSVRFDSCETKGATRLKYLTDGVLIREMMEDPLLTKYSVIMVDEAHERSLATDMLLGLLKKVQGRRPDLRLVISSATLQAEVLSSFFMPNAQKNGQANIHKGSVGPHVQPGCLGLPSNQNPAILSIEGRTYPVEIHYLTEPTSDYLQAAVTTVVDIHKADLPGDVLVFLTGQEECVGAVKLLDIEAEKLSRSSGYGLKMLPLPLYAGLPVQEQRMALAPAPRGHRKVTLSTNIAETSLTLEGVVYVVDCCFVKQRCYNPLLGLESLLIAPTSKASATQRAGRAGRVRPGMCFRLTTREAFEREQPVVTVPEMQRSDLTAMVLQLKALGIDNIMRFEWLAPPPAETMVRALENLHALGVLDDDAKLTKQVGLPLAELPLEPQLGRILLASSSCGEEAVTVAALKCVPHLWTASRGAHKAQDEARFKFAAAEGDLITSLNVWRAWLERGKDPKWCYRHFLNHSSLLKASEIQQQLVGYMKRIGLPLTSCSGDMDVVRKAIVQGMFVNAACFDRVDYNPLSSDSDPGINVYRLVRPLPLGHHGVRLRIHNSSVLFRSRPPCVVFASVQQTDDGWFEMQGVTAVLPEWLTEVAPHMYGRK</sequence>
<evidence type="ECO:0000256" key="5">
    <source>
        <dbReference type="ARBA" id="ARBA00022806"/>
    </source>
</evidence>
<evidence type="ECO:0000313" key="11">
    <source>
        <dbReference type="EMBL" id="GAX82875.1"/>
    </source>
</evidence>
<dbReference type="Proteomes" id="UP000232323">
    <property type="component" value="Unassembled WGS sequence"/>
</dbReference>
<dbReference type="InterPro" id="IPR011545">
    <property type="entry name" value="DEAD/DEAH_box_helicase_dom"/>
</dbReference>
<evidence type="ECO:0000256" key="1">
    <source>
        <dbReference type="ARBA" id="ARBA00008792"/>
    </source>
</evidence>
<dbReference type="PROSITE" id="PS00690">
    <property type="entry name" value="DEAH_ATP_HELICASE"/>
    <property type="match status" value="1"/>
</dbReference>
<dbReference type="GO" id="GO:0016787">
    <property type="term" value="F:hydrolase activity"/>
    <property type="evidence" value="ECO:0007669"/>
    <property type="project" value="UniProtKB-KW"/>
</dbReference>
<evidence type="ECO:0000256" key="6">
    <source>
        <dbReference type="ARBA" id="ARBA00022840"/>
    </source>
</evidence>
<dbReference type="GO" id="GO:0003723">
    <property type="term" value="F:RNA binding"/>
    <property type="evidence" value="ECO:0007669"/>
    <property type="project" value="TreeGrafter"/>
</dbReference>
<dbReference type="Pfam" id="PF00271">
    <property type="entry name" value="Helicase_C"/>
    <property type="match status" value="1"/>
</dbReference>
<comment type="catalytic activity">
    <reaction evidence="7">
        <text>ATP + H2O = ADP + phosphate + H(+)</text>
        <dbReference type="Rhea" id="RHEA:13065"/>
        <dbReference type="ChEBI" id="CHEBI:15377"/>
        <dbReference type="ChEBI" id="CHEBI:15378"/>
        <dbReference type="ChEBI" id="CHEBI:30616"/>
        <dbReference type="ChEBI" id="CHEBI:43474"/>
        <dbReference type="ChEBI" id="CHEBI:456216"/>
        <dbReference type="EC" id="3.6.4.13"/>
    </reaction>
</comment>
<dbReference type="Pfam" id="PF07717">
    <property type="entry name" value="OB_NTP_bind"/>
    <property type="match status" value="1"/>
</dbReference>
<gene>
    <name evidence="11" type="ORF">CEUSTIGMA_g10301.t1</name>
</gene>
<proteinExistence type="inferred from homology"/>
<dbReference type="FunFam" id="3.40.50.300:FF:000578">
    <property type="entry name" value="probable ATP-dependent RNA helicase DHX35"/>
    <property type="match status" value="1"/>
</dbReference>
<evidence type="ECO:0000256" key="7">
    <source>
        <dbReference type="ARBA" id="ARBA00047984"/>
    </source>
</evidence>
<evidence type="ECO:0000256" key="4">
    <source>
        <dbReference type="ARBA" id="ARBA00022801"/>
    </source>
</evidence>
<dbReference type="InterPro" id="IPR007502">
    <property type="entry name" value="Helicase-assoc_dom"/>
</dbReference>
<dbReference type="InterPro" id="IPR001650">
    <property type="entry name" value="Helicase_C-like"/>
</dbReference>
<dbReference type="Pfam" id="PF00270">
    <property type="entry name" value="DEAD"/>
    <property type="match status" value="1"/>
</dbReference>
<evidence type="ECO:0000259" key="10">
    <source>
        <dbReference type="PROSITE" id="PS51194"/>
    </source>
</evidence>
<evidence type="ECO:0000259" key="9">
    <source>
        <dbReference type="PROSITE" id="PS51192"/>
    </source>
</evidence>
<dbReference type="EMBL" id="BEGY01000087">
    <property type="protein sequence ID" value="GAX82875.1"/>
    <property type="molecule type" value="Genomic_DNA"/>
</dbReference>
<dbReference type="PROSITE" id="PS51192">
    <property type="entry name" value="HELICASE_ATP_BIND_1"/>
    <property type="match status" value="1"/>
</dbReference>
<evidence type="ECO:0000256" key="3">
    <source>
        <dbReference type="ARBA" id="ARBA00022741"/>
    </source>
</evidence>
<dbReference type="Gene3D" id="3.40.50.300">
    <property type="entry name" value="P-loop containing nucleotide triphosphate hydrolases"/>
    <property type="match status" value="2"/>
</dbReference>
<reference evidence="11 12" key="1">
    <citation type="submission" date="2017-08" db="EMBL/GenBank/DDBJ databases">
        <title>Acidophilic green algal genome provides insights into adaptation to an acidic environment.</title>
        <authorList>
            <person name="Hirooka S."/>
            <person name="Hirose Y."/>
            <person name="Kanesaki Y."/>
            <person name="Higuchi S."/>
            <person name="Fujiwara T."/>
            <person name="Onuma R."/>
            <person name="Era A."/>
            <person name="Ohbayashi R."/>
            <person name="Uzuka A."/>
            <person name="Nozaki H."/>
            <person name="Yoshikawa H."/>
            <person name="Miyagishima S.Y."/>
        </authorList>
    </citation>
    <scope>NUCLEOTIDE SEQUENCE [LARGE SCALE GENOMIC DNA]</scope>
    <source>
        <strain evidence="11 12">NIES-2499</strain>
    </source>
</reference>
<comment type="similarity">
    <text evidence="1">Belongs to the DEAD box helicase family. DEAH subfamily.</text>
</comment>
<dbReference type="InterPro" id="IPR014001">
    <property type="entry name" value="Helicase_ATP-bd"/>
</dbReference>
<feature type="region of interest" description="Disordered" evidence="8">
    <location>
        <begin position="23"/>
        <end position="47"/>
    </location>
</feature>
<dbReference type="GO" id="GO:0003724">
    <property type="term" value="F:RNA helicase activity"/>
    <property type="evidence" value="ECO:0007669"/>
    <property type="project" value="UniProtKB-EC"/>
</dbReference>
<dbReference type="OrthoDB" id="10253254at2759"/>
<keyword evidence="3" id="KW-0547">Nucleotide-binding</keyword>
<dbReference type="InterPro" id="IPR011709">
    <property type="entry name" value="DEAD-box_helicase_OB_fold"/>
</dbReference>
<dbReference type="CDD" id="cd18791">
    <property type="entry name" value="SF2_C_RHA"/>
    <property type="match status" value="1"/>
</dbReference>
<dbReference type="SMART" id="SM00490">
    <property type="entry name" value="HELICc"/>
    <property type="match status" value="1"/>
</dbReference>
<evidence type="ECO:0000256" key="8">
    <source>
        <dbReference type="SAM" id="MobiDB-lite"/>
    </source>
</evidence>
<dbReference type="PROSITE" id="PS51194">
    <property type="entry name" value="HELICASE_CTER"/>
    <property type="match status" value="1"/>
</dbReference>
<dbReference type="EC" id="3.6.4.13" evidence="2"/>
<keyword evidence="5" id="KW-0347">Helicase</keyword>
<keyword evidence="4" id="KW-0378">Hydrolase</keyword>
<name>A0A250XIG0_9CHLO</name>
<dbReference type="InterPro" id="IPR002464">
    <property type="entry name" value="DNA/RNA_helicase_DEAH_CS"/>
</dbReference>
<dbReference type="SUPFAM" id="SSF52540">
    <property type="entry name" value="P-loop containing nucleoside triphosphate hydrolases"/>
    <property type="match status" value="1"/>
</dbReference>
<keyword evidence="6" id="KW-0067">ATP-binding</keyword>
<evidence type="ECO:0000313" key="12">
    <source>
        <dbReference type="Proteomes" id="UP000232323"/>
    </source>
</evidence>
<dbReference type="SMART" id="SM00847">
    <property type="entry name" value="HA2"/>
    <property type="match status" value="1"/>
</dbReference>
<dbReference type="SMART" id="SM00487">
    <property type="entry name" value="DEXDc"/>
    <property type="match status" value="1"/>
</dbReference>
<dbReference type="STRING" id="1157962.A0A250XIG0"/>
<organism evidence="11 12">
    <name type="scientific">Chlamydomonas eustigma</name>
    <dbReference type="NCBI Taxonomy" id="1157962"/>
    <lineage>
        <taxon>Eukaryota</taxon>
        <taxon>Viridiplantae</taxon>
        <taxon>Chlorophyta</taxon>
        <taxon>core chlorophytes</taxon>
        <taxon>Chlorophyceae</taxon>
        <taxon>CS clade</taxon>
        <taxon>Chlamydomonadales</taxon>
        <taxon>Chlamydomonadaceae</taxon>
        <taxon>Chlamydomonas</taxon>
    </lineage>
</organism>
<evidence type="ECO:0000256" key="2">
    <source>
        <dbReference type="ARBA" id="ARBA00012552"/>
    </source>
</evidence>
<dbReference type="AlphaFoldDB" id="A0A250XIG0"/>
<feature type="domain" description="Helicase ATP-binding" evidence="9">
    <location>
        <begin position="58"/>
        <end position="223"/>
    </location>
</feature>
<comment type="caution">
    <text evidence="11">The sequence shown here is derived from an EMBL/GenBank/DDBJ whole genome shotgun (WGS) entry which is preliminary data.</text>
</comment>
<feature type="domain" description="Helicase C-terminal" evidence="10">
    <location>
        <begin position="276"/>
        <end position="455"/>
    </location>
</feature>
<keyword evidence="12" id="KW-1185">Reference proteome</keyword>